<protein>
    <submittedName>
        <fullName evidence="1">Uncharacterized protein</fullName>
    </submittedName>
</protein>
<gene>
    <name evidence="1" type="ORF">WA026_022916</name>
</gene>
<name>A0AAW1TYR6_9CUCU</name>
<dbReference type="Proteomes" id="UP001431783">
    <property type="component" value="Unassembled WGS sequence"/>
</dbReference>
<reference evidence="1 2" key="1">
    <citation type="submission" date="2023-03" db="EMBL/GenBank/DDBJ databases">
        <title>Genome insight into feeding habits of ladybird beetles.</title>
        <authorList>
            <person name="Li H.-S."/>
            <person name="Huang Y.-H."/>
            <person name="Pang H."/>
        </authorList>
    </citation>
    <scope>NUCLEOTIDE SEQUENCE [LARGE SCALE GENOMIC DNA]</scope>
    <source>
        <strain evidence="1">SYSU_2023b</strain>
        <tissue evidence="1">Whole body</tissue>
    </source>
</reference>
<organism evidence="1 2">
    <name type="scientific">Henosepilachna vigintioctopunctata</name>
    <dbReference type="NCBI Taxonomy" id="420089"/>
    <lineage>
        <taxon>Eukaryota</taxon>
        <taxon>Metazoa</taxon>
        <taxon>Ecdysozoa</taxon>
        <taxon>Arthropoda</taxon>
        <taxon>Hexapoda</taxon>
        <taxon>Insecta</taxon>
        <taxon>Pterygota</taxon>
        <taxon>Neoptera</taxon>
        <taxon>Endopterygota</taxon>
        <taxon>Coleoptera</taxon>
        <taxon>Polyphaga</taxon>
        <taxon>Cucujiformia</taxon>
        <taxon>Coccinelloidea</taxon>
        <taxon>Coccinellidae</taxon>
        <taxon>Epilachninae</taxon>
        <taxon>Epilachnini</taxon>
        <taxon>Henosepilachna</taxon>
    </lineage>
</organism>
<dbReference type="EMBL" id="JARQZJ010000021">
    <property type="protein sequence ID" value="KAK9873504.1"/>
    <property type="molecule type" value="Genomic_DNA"/>
</dbReference>
<comment type="caution">
    <text evidence="1">The sequence shown here is derived from an EMBL/GenBank/DDBJ whole genome shotgun (WGS) entry which is preliminary data.</text>
</comment>
<evidence type="ECO:0000313" key="2">
    <source>
        <dbReference type="Proteomes" id="UP001431783"/>
    </source>
</evidence>
<accession>A0AAW1TYR6</accession>
<evidence type="ECO:0000313" key="1">
    <source>
        <dbReference type="EMBL" id="KAK9873504.1"/>
    </source>
</evidence>
<keyword evidence="2" id="KW-1185">Reference proteome</keyword>
<sequence length="137" mass="16550">MTWTTPEKNIVRSTFRDNFNDNTIPSLSQIEEVMNSTRLRSINRTSQQVRKWIEHQLKLKQSAKISWGTPQRKKCRRVFKDYYERKRMNIYPSVGEIQAAIHEHPEFRGKTVNQIRSHIQHDIKYLRRPERPVLDFN</sequence>
<proteinExistence type="predicted"/>
<dbReference type="AlphaFoldDB" id="A0AAW1TYR6"/>